<evidence type="ECO:0000313" key="8">
    <source>
        <dbReference type="Proteomes" id="UP000094569"/>
    </source>
</evidence>
<gene>
    <name evidence="7" type="ORF">SI65_03496</name>
</gene>
<dbReference type="PROSITE" id="PS50157">
    <property type="entry name" value="ZINC_FINGER_C2H2_2"/>
    <property type="match status" value="1"/>
</dbReference>
<keyword evidence="3 5" id="KW-0863">Zinc-finger</keyword>
<evidence type="ECO:0000256" key="2">
    <source>
        <dbReference type="ARBA" id="ARBA00022737"/>
    </source>
</evidence>
<keyword evidence="2" id="KW-0677">Repeat</keyword>
<keyword evidence="8" id="KW-1185">Reference proteome</keyword>
<dbReference type="STRING" id="573508.A0A1E3BHJ5"/>
<dbReference type="SMART" id="SM00355">
    <property type="entry name" value="ZnF_C2H2"/>
    <property type="match status" value="5"/>
</dbReference>
<dbReference type="GO" id="GO:0000977">
    <property type="term" value="F:RNA polymerase II transcription regulatory region sequence-specific DNA binding"/>
    <property type="evidence" value="ECO:0007669"/>
    <property type="project" value="TreeGrafter"/>
</dbReference>
<feature type="domain" description="C2H2-type" evidence="6">
    <location>
        <begin position="84"/>
        <end position="106"/>
    </location>
</feature>
<dbReference type="AlphaFoldDB" id="A0A1E3BHJ5"/>
<dbReference type="VEuPathDB" id="FungiDB:SI65_03496"/>
<dbReference type="PROSITE" id="PS00028">
    <property type="entry name" value="ZINC_FINGER_C2H2_1"/>
    <property type="match status" value="1"/>
</dbReference>
<evidence type="ECO:0000256" key="5">
    <source>
        <dbReference type="PROSITE-ProRule" id="PRU00042"/>
    </source>
</evidence>
<evidence type="ECO:0000259" key="6">
    <source>
        <dbReference type="PROSITE" id="PS50157"/>
    </source>
</evidence>
<evidence type="ECO:0000256" key="1">
    <source>
        <dbReference type="ARBA" id="ARBA00022723"/>
    </source>
</evidence>
<organism evidence="7 8">
    <name type="scientific">Aspergillus cristatus</name>
    <name type="common">Chinese Fuzhuan brick tea-fermentation fungus</name>
    <name type="synonym">Eurotium cristatum</name>
    <dbReference type="NCBI Taxonomy" id="573508"/>
    <lineage>
        <taxon>Eukaryota</taxon>
        <taxon>Fungi</taxon>
        <taxon>Dikarya</taxon>
        <taxon>Ascomycota</taxon>
        <taxon>Pezizomycotina</taxon>
        <taxon>Eurotiomycetes</taxon>
        <taxon>Eurotiomycetidae</taxon>
        <taxon>Eurotiales</taxon>
        <taxon>Aspergillaceae</taxon>
        <taxon>Aspergillus</taxon>
        <taxon>Aspergillus subgen. Aspergillus</taxon>
    </lineage>
</organism>
<dbReference type="InterPro" id="IPR036236">
    <property type="entry name" value="Znf_C2H2_sf"/>
</dbReference>
<dbReference type="Pfam" id="PF00096">
    <property type="entry name" value="zf-C2H2"/>
    <property type="match status" value="1"/>
</dbReference>
<keyword evidence="4" id="KW-0862">Zinc</keyword>
<name>A0A1E3BHJ5_ASPCR</name>
<dbReference type="GO" id="GO:0005634">
    <property type="term" value="C:nucleus"/>
    <property type="evidence" value="ECO:0007669"/>
    <property type="project" value="TreeGrafter"/>
</dbReference>
<dbReference type="Proteomes" id="UP000094569">
    <property type="component" value="Unassembled WGS sequence"/>
</dbReference>
<accession>A0A1E3BHJ5</accession>
<evidence type="ECO:0000256" key="4">
    <source>
        <dbReference type="ARBA" id="ARBA00022833"/>
    </source>
</evidence>
<proteinExistence type="predicted"/>
<dbReference type="Gene3D" id="3.30.160.60">
    <property type="entry name" value="Classic Zinc Finger"/>
    <property type="match status" value="1"/>
</dbReference>
<dbReference type="OrthoDB" id="6105938at2759"/>
<dbReference type="SUPFAM" id="SSF57667">
    <property type="entry name" value="beta-beta-alpha zinc fingers"/>
    <property type="match status" value="1"/>
</dbReference>
<evidence type="ECO:0000313" key="7">
    <source>
        <dbReference type="EMBL" id="ODM20443.1"/>
    </source>
</evidence>
<dbReference type="EMBL" id="JXNT01000003">
    <property type="protein sequence ID" value="ODM20443.1"/>
    <property type="molecule type" value="Genomic_DNA"/>
</dbReference>
<protein>
    <recommendedName>
        <fullName evidence="6">C2H2-type domain-containing protein</fullName>
    </recommendedName>
</protein>
<comment type="caution">
    <text evidence="7">The sequence shown here is derived from an EMBL/GenBank/DDBJ whole genome shotgun (WGS) entry which is preliminary data.</text>
</comment>
<keyword evidence="1" id="KW-0479">Metal-binding</keyword>
<reference evidence="7 8" key="1">
    <citation type="journal article" date="2016" name="BMC Genomics">
        <title>Comparative genomic and transcriptomic analyses of the Fuzhuan brick tea-fermentation fungus Aspergillus cristatus.</title>
        <authorList>
            <person name="Ge Y."/>
            <person name="Wang Y."/>
            <person name="Liu Y."/>
            <person name="Tan Y."/>
            <person name="Ren X."/>
            <person name="Zhang X."/>
            <person name="Hyde K.D."/>
            <person name="Liu Y."/>
            <person name="Liu Z."/>
        </authorList>
    </citation>
    <scope>NUCLEOTIDE SEQUENCE [LARGE SCALE GENOMIC DNA]</scope>
    <source>
        <strain evidence="7 8">GZAAS20.1005</strain>
    </source>
</reference>
<evidence type="ECO:0000256" key="3">
    <source>
        <dbReference type="ARBA" id="ARBA00022771"/>
    </source>
</evidence>
<dbReference type="PANTHER" id="PTHR24379:SF127">
    <property type="entry name" value="BLOODY FINGERS-RELATED"/>
    <property type="match status" value="1"/>
</dbReference>
<dbReference type="GO" id="GO:0000981">
    <property type="term" value="F:DNA-binding transcription factor activity, RNA polymerase II-specific"/>
    <property type="evidence" value="ECO:0007669"/>
    <property type="project" value="TreeGrafter"/>
</dbReference>
<dbReference type="PANTHER" id="PTHR24379">
    <property type="entry name" value="KRAB AND ZINC FINGER DOMAIN-CONTAINING"/>
    <property type="match status" value="1"/>
</dbReference>
<sequence>MSADTRDATCTRCNRDFRSTASRNHHTWFSKRHHICVFCGFKADFTSNNALIKHLQDAHYACKPCGTWYNTYDEFEAHDTKFHNRCGLCDRYFANENNLRMHRRIHDPRTVKCHSASCKKHFPSFSAMLIHLEAGNCPGGTDLVQVNMLAEICYQARKYFTSIKDACPFFCPRCHREYRLLSGLFQHVETTLACRELAGKGGCLGKLKKFIAKNV</sequence>
<dbReference type="InterPro" id="IPR013087">
    <property type="entry name" value="Znf_C2H2_type"/>
</dbReference>
<dbReference type="GO" id="GO:0008270">
    <property type="term" value="F:zinc ion binding"/>
    <property type="evidence" value="ECO:0007669"/>
    <property type="project" value="UniProtKB-KW"/>
</dbReference>